<proteinExistence type="inferred from homology"/>
<dbReference type="PANTHER" id="PTHR10221:SF9">
    <property type="entry name" value="TRANSCRIPTION INITIATION FACTOR TFIID SUBUNIT 6"/>
    <property type="match status" value="1"/>
</dbReference>
<dbReference type="Pfam" id="PF02969">
    <property type="entry name" value="TAF"/>
    <property type="match status" value="1"/>
</dbReference>
<evidence type="ECO:0000259" key="7">
    <source>
        <dbReference type="SMART" id="SM00803"/>
    </source>
</evidence>
<protein>
    <recommendedName>
        <fullName evidence="7">TATA box binding protein associated factor (TAF) histone-like fold domain-containing protein</fullName>
    </recommendedName>
</protein>
<dbReference type="PANTHER" id="PTHR10221">
    <property type="entry name" value="TRANSCRIPTION INITIATION FACTOR TFIID SUBUNIT 6"/>
    <property type="match status" value="1"/>
</dbReference>
<dbReference type="CDD" id="cd08050">
    <property type="entry name" value="TAF6C"/>
    <property type="match status" value="1"/>
</dbReference>
<dbReference type="GO" id="GO:0051123">
    <property type="term" value="P:RNA polymerase II preinitiation complex assembly"/>
    <property type="evidence" value="ECO:0007669"/>
    <property type="project" value="TreeGrafter"/>
</dbReference>
<dbReference type="SUPFAM" id="SSF47113">
    <property type="entry name" value="Histone-fold"/>
    <property type="match status" value="1"/>
</dbReference>
<evidence type="ECO:0000256" key="5">
    <source>
        <dbReference type="ARBA" id="ARBA00023242"/>
    </source>
</evidence>
<dbReference type="Gene3D" id="1.25.40.770">
    <property type="entry name" value="TAF6, C-terminal HEAT repeat domain"/>
    <property type="match status" value="1"/>
</dbReference>
<dbReference type="SMART" id="SM00803">
    <property type="entry name" value="TAF"/>
    <property type="match status" value="1"/>
</dbReference>
<dbReference type="GO" id="GO:0046695">
    <property type="term" value="C:SLIK (SAGA-like) complex"/>
    <property type="evidence" value="ECO:0007669"/>
    <property type="project" value="InterPro"/>
</dbReference>
<comment type="similarity">
    <text evidence="2">Belongs to the TAF6 family.</text>
</comment>
<dbReference type="AlphaFoldDB" id="A0A835YRS7"/>
<evidence type="ECO:0000256" key="1">
    <source>
        <dbReference type="ARBA" id="ARBA00004123"/>
    </source>
</evidence>
<evidence type="ECO:0000256" key="3">
    <source>
        <dbReference type="ARBA" id="ARBA00023015"/>
    </source>
</evidence>
<sequence>MISRQAIAPVAAALAVGPVSNDVAEFLASSAEYHLKDLVQEAMKIARRSKRRRVTADDVNYALEMRSVEALYGYRASAVVAAVAAATDKGGAGGGAGEDGDSATGDRRVNTLEVANAGLPKCPVEPTCMLHWLAVDGRQPRIPQNPSRQQRAAAAAAAAAGEIDVIRGAPTGEQELSEESQRYLDRVREAVLRSSDRSAGLGPVFDSLKRDPGLQEILPHICRFIKERTQACVKGNERTQACVKGKGGRHALWQLYALMRAARCVLLNDHFHEMEIMPAAMTVLLCATLGPDTDIDSDHWTLRDMTAGIVAYVCRRYGQAFPNLQADVVLMLGEALKRKDFKGTALPTLYGAMVGVITLGFHIIAAVLLPLLRPLQAHLSAAVAQSLKSGDVARREEALRCVAVLTLAAGSFAVQQQERLIQGLPASMVALSAGASATAVAQLSDGIAAVKEVFGGTVLEPFLRTAAARCHQDTSDLCASCDSLMLEPAIRRSRQPPAAPLLLF</sequence>
<dbReference type="InterPro" id="IPR009072">
    <property type="entry name" value="Histone-fold"/>
</dbReference>
<keyword evidence="6" id="KW-1133">Transmembrane helix</keyword>
<keyword evidence="5" id="KW-0539">Nucleus</keyword>
<dbReference type="InterPro" id="IPR037796">
    <property type="entry name" value="TAF6"/>
</dbReference>
<keyword evidence="3" id="KW-0805">Transcription regulation</keyword>
<feature type="domain" description="TATA box binding protein associated factor (TAF) histone-like fold" evidence="7">
    <location>
        <begin position="6"/>
        <end position="66"/>
    </location>
</feature>
<keyword evidence="4" id="KW-0804">Transcription</keyword>
<comment type="caution">
    <text evidence="8">The sequence shown here is derived from an EMBL/GenBank/DDBJ whole genome shotgun (WGS) entry which is preliminary data.</text>
</comment>
<dbReference type="InterPro" id="IPR004823">
    <property type="entry name" value="TAF_TATA-bd_Histone-like_dom"/>
</dbReference>
<dbReference type="InterPro" id="IPR046344">
    <property type="entry name" value="TAF6_C_sf"/>
</dbReference>
<keyword evidence="6" id="KW-0472">Membrane</keyword>
<dbReference type="GO" id="GO:0016251">
    <property type="term" value="F:RNA polymerase II general transcription initiation factor activity"/>
    <property type="evidence" value="ECO:0007669"/>
    <property type="project" value="InterPro"/>
</dbReference>
<dbReference type="OrthoDB" id="361039at2759"/>
<organism evidence="8 9">
    <name type="scientific">Tribonema minus</name>
    <dbReference type="NCBI Taxonomy" id="303371"/>
    <lineage>
        <taxon>Eukaryota</taxon>
        <taxon>Sar</taxon>
        <taxon>Stramenopiles</taxon>
        <taxon>Ochrophyta</taxon>
        <taxon>PX clade</taxon>
        <taxon>Xanthophyceae</taxon>
        <taxon>Tribonematales</taxon>
        <taxon>Tribonemataceae</taxon>
        <taxon>Tribonema</taxon>
    </lineage>
</organism>
<dbReference type="Gene3D" id="1.10.20.10">
    <property type="entry name" value="Histone, subunit A"/>
    <property type="match status" value="1"/>
</dbReference>
<dbReference type="GO" id="GO:0003713">
    <property type="term" value="F:transcription coactivator activity"/>
    <property type="evidence" value="ECO:0007669"/>
    <property type="project" value="TreeGrafter"/>
</dbReference>
<dbReference type="GO" id="GO:0005669">
    <property type="term" value="C:transcription factor TFIID complex"/>
    <property type="evidence" value="ECO:0007669"/>
    <property type="project" value="InterPro"/>
</dbReference>
<keyword evidence="6" id="KW-0812">Transmembrane</keyword>
<accession>A0A835YRS7</accession>
<dbReference type="EMBL" id="JAFCMP010000551">
    <property type="protein sequence ID" value="KAG5175338.1"/>
    <property type="molecule type" value="Genomic_DNA"/>
</dbReference>
<dbReference type="InterPro" id="IPR011442">
    <property type="entry name" value="TAF6_C"/>
</dbReference>
<comment type="subcellular location">
    <subcellularLocation>
        <location evidence="1">Nucleus</location>
    </subcellularLocation>
</comment>
<evidence type="ECO:0000313" key="8">
    <source>
        <dbReference type="EMBL" id="KAG5175338.1"/>
    </source>
</evidence>
<reference evidence="8" key="1">
    <citation type="submission" date="2021-02" db="EMBL/GenBank/DDBJ databases">
        <title>First Annotated Genome of the Yellow-green Alga Tribonema minus.</title>
        <authorList>
            <person name="Mahan K.M."/>
        </authorList>
    </citation>
    <scope>NUCLEOTIDE SEQUENCE</scope>
    <source>
        <strain evidence="8">UTEX B ZZ1240</strain>
    </source>
</reference>
<evidence type="ECO:0000256" key="2">
    <source>
        <dbReference type="ARBA" id="ARBA00007688"/>
    </source>
</evidence>
<evidence type="ECO:0000256" key="4">
    <source>
        <dbReference type="ARBA" id="ARBA00023163"/>
    </source>
</evidence>
<dbReference type="GO" id="GO:0000124">
    <property type="term" value="C:SAGA complex"/>
    <property type="evidence" value="ECO:0007669"/>
    <property type="project" value="InterPro"/>
</dbReference>
<dbReference type="Proteomes" id="UP000664859">
    <property type="component" value="Unassembled WGS sequence"/>
</dbReference>
<feature type="transmembrane region" description="Helical" evidence="6">
    <location>
        <begin position="349"/>
        <end position="372"/>
    </location>
</feature>
<dbReference type="Pfam" id="PF07571">
    <property type="entry name" value="TAF6_C"/>
    <property type="match status" value="1"/>
</dbReference>
<dbReference type="CDD" id="cd22931">
    <property type="entry name" value="HFD_TAF6"/>
    <property type="match status" value="1"/>
</dbReference>
<keyword evidence="9" id="KW-1185">Reference proteome</keyword>
<name>A0A835YRS7_9STRA</name>
<evidence type="ECO:0000256" key="6">
    <source>
        <dbReference type="SAM" id="Phobius"/>
    </source>
</evidence>
<dbReference type="GO" id="GO:0046982">
    <property type="term" value="F:protein heterodimerization activity"/>
    <property type="evidence" value="ECO:0007669"/>
    <property type="project" value="InterPro"/>
</dbReference>
<gene>
    <name evidence="8" type="ORF">JKP88DRAFT_351551</name>
</gene>
<evidence type="ECO:0000313" key="9">
    <source>
        <dbReference type="Proteomes" id="UP000664859"/>
    </source>
</evidence>